<dbReference type="InterPro" id="IPR035965">
    <property type="entry name" value="PAS-like_dom_sf"/>
</dbReference>
<feature type="domain" description="PAS" evidence="9">
    <location>
        <begin position="521"/>
        <end position="590"/>
    </location>
</feature>
<dbReference type="Pfam" id="PF00072">
    <property type="entry name" value="Response_reg"/>
    <property type="match status" value="1"/>
</dbReference>
<evidence type="ECO:0000256" key="4">
    <source>
        <dbReference type="ARBA" id="ARBA00022679"/>
    </source>
</evidence>
<feature type="domain" description="PAC" evidence="10">
    <location>
        <begin position="592"/>
        <end position="644"/>
    </location>
</feature>
<dbReference type="SMART" id="SM00387">
    <property type="entry name" value="HATPase_c"/>
    <property type="match status" value="1"/>
</dbReference>
<dbReference type="PROSITE" id="PS50109">
    <property type="entry name" value="HIS_KIN"/>
    <property type="match status" value="1"/>
</dbReference>
<keyword evidence="5" id="KW-0418">Kinase</keyword>
<evidence type="ECO:0000256" key="5">
    <source>
        <dbReference type="ARBA" id="ARBA00022777"/>
    </source>
</evidence>
<dbReference type="PROSITE" id="PS50113">
    <property type="entry name" value="PAC"/>
    <property type="match status" value="3"/>
</dbReference>
<dbReference type="Gene3D" id="3.30.450.20">
    <property type="entry name" value="PAS domain"/>
    <property type="match status" value="4"/>
</dbReference>
<name>A0A5B8XNP7_9DELT</name>
<dbReference type="InterPro" id="IPR036097">
    <property type="entry name" value="HisK_dim/P_sf"/>
</dbReference>
<evidence type="ECO:0000259" key="7">
    <source>
        <dbReference type="PROSITE" id="PS50109"/>
    </source>
</evidence>
<dbReference type="InterPro" id="IPR011006">
    <property type="entry name" value="CheY-like_superfamily"/>
</dbReference>
<dbReference type="PROSITE" id="PS50112">
    <property type="entry name" value="PAS"/>
    <property type="match status" value="2"/>
</dbReference>
<evidence type="ECO:0000259" key="8">
    <source>
        <dbReference type="PROSITE" id="PS50110"/>
    </source>
</evidence>
<evidence type="ECO:0000313" key="12">
    <source>
        <dbReference type="Proteomes" id="UP000321595"/>
    </source>
</evidence>
<dbReference type="CDD" id="cd00082">
    <property type="entry name" value="HisKA"/>
    <property type="match status" value="1"/>
</dbReference>
<organism evidence="11 12">
    <name type="scientific">Microvenator marinus</name>
    <dbReference type="NCBI Taxonomy" id="2600177"/>
    <lineage>
        <taxon>Bacteria</taxon>
        <taxon>Deltaproteobacteria</taxon>
        <taxon>Bradymonadales</taxon>
        <taxon>Microvenatoraceae</taxon>
        <taxon>Microvenator</taxon>
    </lineage>
</organism>
<dbReference type="SUPFAM" id="SSF55785">
    <property type="entry name" value="PYP-like sensor domain (PAS domain)"/>
    <property type="match status" value="4"/>
</dbReference>
<dbReference type="InterPro" id="IPR004358">
    <property type="entry name" value="Sig_transdc_His_kin-like_C"/>
</dbReference>
<dbReference type="InterPro" id="IPR005467">
    <property type="entry name" value="His_kinase_dom"/>
</dbReference>
<dbReference type="RefSeq" id="WP_146958452.1">
    <property type="nucleotide sequence ID" value="NZ_CP042467.1"/>
</dbReference>
<feature type="domain" description="PAS" evidence="9">
    <location>
        <begin position="399"/>
        <end position="468"/>
    </location>
</feature>
<dbReference type="Proteomes" id="UP000321595">
    <property type="component" value="Chromosome"/>
</dbReference>
<dbReference type="SMART" id="SM00448">
    <property type="entry name" value="REC"/>
    <property type="match status" value="1"/>
</dbReference>
<dbReference type="SMART" id="SM00388">
    <property type="entry name" value="HisKA"/>
    <property type="match status" value="1"/>
</dbReference>
<dbReference type="EMBL" id="CP042467">
    <property type="protein sequence ID" value="QED26767.1"/>
    <property type="molecule type" value="Genomic_DNA"/>
</dbReference>
<dbReference type="SMART" id="SM00091">
    <property type="entry name" value="PAS"/>
    <property type="match status" value="4"/>
</dbReference>
<dbReference type="Gene3D" id="1.10.287.130">
    <property type="match status" value="1"/>
</dbReference>
<evidence type="ECO:0000313" key="11">
    <source>
        <dbReference type="EMBL" id="QED26767.1"/>
    </source>
</evidence>
<evidence type="ECO:0000259" key="9">
    <source>
        <dbReference type="PROSITE" id="PS50112"/>
    </source>
</evidence>
<evidence type="ECO:0000259" key="10">
    <source>
        <dbReference type="PROSITE" id="PS50113"/>
    </source>
</evidence>
<dbReference type="Gene3D" id="2.10.70.100">
    <property type="match status" value="2"/>
</dbReference>
<dbReference type="InterPro" id="IPR036890">
    <property type="entry name" value="HATPase_C_sf"/>
</dbReference>
<evidence type="ECO:0000256" key="2">
    <source>
        <dbReference type="ARBA" id="ARBA00012438"/>
    </source>
</evidence>
<dbReference type="InterPro" id="IPR001610">
    <property type="entry name" value="PAC"/>
</dbReference>
<dbReference type="PROSITE" id="PS50110">
    <property type="entry name" value="RESPONSE_REGULATORY"/>
    <property type="match status" value="1"/>
</dbReference>
<dbReference type="NCBIfam" id="TIGR00229">
    <property type="entry name" value="sensory_box"/>
    <property type="match status" value="4"/>
</dbReference>
<feature type="domain" description="Histidine kinase" evidence="7">
    <location>
        <begin position="657"/>
        <end position="879"/>
    </location>
</feature>
<dbReference type="OrthoDB" id="9813024at2"/>
<reference evidence="11 12" key="1">
    <citation type="submission" date="2019-08" db="EMBL/GenBank/DDBJ databases">
        <authorList>
            <person name="Liang Q."/>
        </authorList>
    </citation>
    <scope>NUCLEOTIDE SEQUENCE [LARGE SCALE GENOMIC DNA]</scope>
    <source>
        <strain evidence="11 12">V1718</strain>
    </source>
</reference>
<dbReference type="PANTHER" id="PTHR43304">
    <property type="entry name" value="PHYTOCHROME-LIKE PROTEIN CPH1"/>
    <property type="match status" value="1"/>
</dbReference>
<dbReference type="Pfam" id="PF00512">
    <property type="entry name" value="HisKA"/>
    <property type="match status" value="1"/>
</dbReference>
<feature type="modified residue" description="4-aspartylphosphate" evidence="6">
    <location>
        <position position="952"/>
    </location>
</feature>
<dbReference type="PRINTS" id="PR00344">
    <property type="entry name" value="BCTRLSENSOR"/>
</dbReference>
<dbReference type="InterPro" id="IPR000014">
    <property type="entry name" value="PAS"/>
</dbReference>
<dbReference type="Gene3D" id="3.40.50.2300">
    <property type="match status" value="1"/>
</dbReference>
<feature type="domain" description="PAC" evidence="10">
    <location>
        <begin position="472"/>
        <end position="524"/>
    </location>
</feature>
<dbReference type="PANTHER" id="PTHR43304:SF1">
    <property type="entry name" value="PAC DOMAIN-CONTAINING PROTEIN"/>
    <property type="match status" value="1"/>
</dbReference>
<dbReference type="GO" id="GO:0000155">
    <property type="term" value="F:phosphorelay sensor kinase activity"/>
    <property type="evidence" value="ECO:0007669"/>
    <property type="project" value="InterPro"/>
</dbReference>
<dbReference type="InterPro" id="IPR003661">
    <property type="entry name" value="HisK_dim/P_dom"/>
</dbReference>
<dbReference type="SUPFAM" id="SSF52172">
    <property type="entry name" value="CheY-like"/>
    <property type="match status" value="1"/>
</dbReference>
<dbReference type="Gene3D" id="3.30.565.10">
    <property type="entry name" value="Histidine kinase-like ATPase, C-terminal domain"/>
    <property type="match status" value="1"/>
</dbReference>
<gene>
    <name evidence="11" type="ORF">FRD01_05825</name>
</gene>
<evidence type="ECO:0000256" key="3">
    <source>
        <dbReference type="ARBA" id="ARBA00022553"/>
    </source>
</evidence>
<dbReference type="CDD" id="cd17546">
    <property type="entry name" value="REC_hyHK_CKI1_RcsC-like"/>
    <property type="match status" value="1"/>
</dbReference>
<feature type="domain" description="PAC" evidence="10">
    <location>
        <begin position="346"/>
        <end position="398"/>
    </location>
</feature>
<feature type="domain" description="Response regulatory" evidence="8">
    <location>
        <begin position="901"/>
        <end position="1017"/>
    </location>
</feature>
<dbReference type="InterPro" id="IPR013655">
    <property type="entry name" value="PAS_fold_3"/>
</dbReference>
<dbReference type="EC" id="2.7.13.3" evidence="2"/>
<dbReference type="InterPro" id="IPR001789">
    <property type="entry name" value="Sig_transdc_resp-reg_receiver"/>
</dbReference>
<dbReference type="InterPro" id="IPR052162">
    <property type="entry name" value="Sensor_kinase/Photoreceptor"/>
</dbReference>
<accession>A0A5B8XNP7</accession>
<dbReference type="AlphaFoldDB" id="A0A5B8XNP7"/>
<dbReference type="CDD" id="cd00130">
    <property type="entry name" value="PAS"/>
    <property type="match status" value="4"/>
</dbReference>
<dbReference type="InterPro" id="IPR013767">
    <property type="entry name" value="PAS_fold"/>
</dbReference>
<dbReference type="GO" id="GO:0006355">
    <property type="term" value="P:regulation of DNA-templated transcription"/>
    <property type="evidence" value="ECO:0007669"/>
    <property type="project" value="InterPro"/>
</dbReference>
<evidence type="ECO:0000256" key="1">
    <source>
        <dbReference type="ARBA" id="ARBA00000085"/>
    </source>
</evidence>
<dbReference type="Pfam" id="PF00989">
    <property type="entry name" value="PAS"/>
    <property type="match status" value="1"/>
</dbReference>
<sequence>MGQNENEEGANLRSITRNLRLAQRMARMGSWELDLTSRDLYWSDETYRIFGYEVGTPVTYGHFKVRVHPDDLEPFEQLNDLAIRGEIQLDIVHRIILEDGSMRWVREQGELEEMDAEGKLRFSGVVVDVTEQHLHEAFLKWEANSLHSIISGASLKELVDQMLGDTREFLPTKRSSVYVVHNEAVLISCLGGECTEFARLATAVARARTSTVSIPWCHYLFEHEGAHFVLVVEPHYEHEPEAIELRLLERFAQILEVGCQKISGEEELRESETVLSIASRVSKLGAWRVDLERRTYWWSDEVRRIHDLGPKDVLPKLESLLDFYHPSDRQRVEAAFVACMGSAEPFEIEVRFVSRLGTIKWVRTIAEARKNTQGQVVELYGAIQDITESKEYQEKLASSEEKFRILSNATNDAIWDWDLTTEAVWWNDGYVRLFGYTLEEGVASWTDHIHEEDRERVVNAIFDAIENGKDTWSDEYRYIHKDGSELIVSDRGFIIRDADGRALRMVGGMSDITRARRAQARLEELATLLDKAQDAIIVRDLDHRVQFWNKSAERLYGWSAEEAEGQRLDRLLFKDPAQFYQAVGETLKNGEWVGELEQETRDGSTVTIEGHWSLVREDDGTPKSILAINTDISEKKRLEKKFLRAQRMETVGTLAGGVAHDLNNMLTPIMMSVTLLKEDEDDESRLRDLSNIEMSAARGAAMVRQLLTFARGADGGHMPVDIGLVAKDVQKIARDTFPKNIDFRFEGPENLWKVQADPTQLHQVLVNLCINARDAMPGGGVLSLSLTHVVLDEVYSDMNPEAAPGPYVHIVVEDTGTGMPPEVLDRMFEPFFTTKEVGQGTGLGLSTVHSIILQHGGFIHVYSEEGKGTKFKVYLPAIASSADSEEVALAQTQLPRGRGELILVVDDEDTIRNVSERTLERFGHRVILAKNGAEAVSLYAQQRNEIALVITDMAMPVMDGPATIVALRSIDPDVKIVGSSGLDANGNVAKAVDAGVKDFVPKPYTAETLLTTIRRVLEG</sequence>
<dbReference type="InterPro" id="IPR000700">
    <property type="entry name" value="PAS-assoc_C"/>
</dbReference>
<dbReference type="SUPFAM" id="SSF47384">
    <property type="entry name" value="Homodimeric domain of signal transducing histidine kinase"/>
    <property type="match status" value="1"/>
</dbReference>
<dbReference type="Pfam" id="PF08447">
    <property type="entry name" value="PAS_3"/>
    <property type="match status" value="3"/>
</dbReference>
<dbReference type="InterPro" id="IPR003594">
    <property type="entry name" value="HATPase_dom"/>
</dbReference>
<keyword evidence="4" id="KW-0808">Transferase</keyword>
<dbReference type="Pfam" id="PF02518">
    <property type="entry name" value="HATPase_c"/>
    <property type="match status" value="1"/>
</dbReference>
<dbReference type="SMART" id="SM00086">
    <property type="entry name" value="PAC"/>
    <property type="match status" value="4"/>
</dbReference>
<keyword evidence="12" id="KW-1185">Reference proteome</keyword>
<evidence type="ECO:0000256" key="6">
    <source>
        <dbReference type="PROSITE-ProRule" id="PRU00169"/>
    </source>
</evidence>
<keyword evidence="3 6" id="KW-0597">Phosphoprotein</keyword>
<protein>
    <recommendedName>
        <fullName evidence="2">histidine kinase</fullName>
        <ecNumber evidence="2">2.7.13.3</ecNumber>
    </recommendedName>
</protein>
<proteinExistence type="predicted"/>
<dbReference type="KEGG" id="bbae:FRD01_05825"/>
<comment type="catalytic activity">
    <reaction evidence="1">
        <text>ATP + protein L-histidine = ADP + protein N-phospho-L-histidine.</text>
        <dbReference type="EC" id="2.7.13.3"/>
    </reaction>
</comment>
<dbReference type="SUPFAM" id="SSF55874">
    <property type="entry name" value="ATPase domain of HSP90 chaperone/DNA topoisomerase II/histidine kinase"/>
    <property type="match status" value="1"/>
</dbReference>